<evidence type="ECO:0000256" key="1">
    <source>
        <dbReference type="SAM" id="Phobius"/>
    </source>
</evidence>
<keyword evidence="1" id="KW-0472">Membrane</keyword>
<name>A0ABY4WBK4_9BACL</name>
<sequence length="120" mass="13714">MKQRFLSAYRRARNGVLAASWLLIGYGWWSSQMRWLLVGGLLLNLYAAVMMAKDKQYAKEGRFRIPESSLLLIAGLGGAAGTWAVMMLYRHKTKHPSFMIAVPLFFIIQMVLLVFAFLNR</sequence>
<accession>A0ABY4WBK4</accession>
<dbReference type="EMBL" id="CP098755">
    <property type="protein sequence ID" value="USG64284.1"/>
    <property type="molecule type" value="Genomic_DNA"/>
</dbReference>
<reference evidence="2" key="1">
    <citation type="submission" date="2022-06" db="EMBL/GenBank/DDBJ databases">
        <title>Genome sequencing of Brevibacillus sp. BB3-R1.</title>
        <authorList>
            <person name="Heo J."/>
            <person name="Lee D."/>
            <person name="Won M."/>
            <person name="Han B.-H."/>
            <person name="Hong S.-B."/>
            <person name="Kwon S.-W."/>
        </authorList>
    </citation>
    <scope>NUCLEOTIDE SEQUENCE</scope>
    <source>
        <strain evidence="2">BB3-R1</strain>
    </source>
</reference>
<dbReference type="RefSeq" id="WP_251871398.1">
    <property type="nucleotide sequence ID" value="NZ_CP098755.1"/>
</dbReference>
<dbReference type="Pfam" id="PF06961">
    <property type="entry name" value="DUF1294"/>
    <property type="match status" value="1"/>
</dbReference>
<feature type="transmembrane region" description="Helical" evidence="1">
    <location>
        <begin position="65"/>
        <end position="86"/>
    </location>
</feature>
<evidence type="ECO:0000313" key="3">
    <source>
        <dbReference type="Proteomes" id="UP001056500"/>
    </source>
</evidence>
<keyword evidence="1" id="KW-1133">Transmembrane helix</keyword>
<keyword evidence="3" id="KW-1185">Reference proteome</keyword>
<proteinExistence type="predicted"/>
<dbReference type="Proteomes" id="UP001056500">
    <property type="component" value="Chromosome"/>
</dbReference>
<organism evidence="2 3">
    <name type="scientific">Brevibacillus ruminantium</name>
    <dbReference type="NCBI Taxonomy" id="2950604"/>
    <lineage>
        <taxon>Bacteria</taxon>
        <taxon>Bacillati</taxon>
        <taxon>Bacillota</taxon>
        <taxon>Bacilli</taxon>
        <taxon>Bacillales</taxon>
        <taxon>Paenibacillaceae</taxon>
        <taxon>Brevibacillus</taxon>
    </lineage>
</organism>
<gene>
    <name evidence="2" type="ORF">NDK47_19280</name>
</gene>
<protein>
    <submittedName>
        <fullName evidence="2">DUF1294 domain-containing protein</fullName>
    </submittedName>
</protein>
<feature type="transmembrane region" description="Helical" evidence="1">
    <location>
        <begin position="12"/>
        <end position="29"/>
    </location>
</feature>
<feature type="transmembrane region" description="Helical" evidence="1">
    <location>
        <begin position="98"/>
        <end position="118"/>
    </location>
</feature>
<keyword evidence="1" id="KW-0812">Transmembrane</keyword>
<dbReference type="InterPro" id="IPR010718">
    <property type="entry name" value="DUF1294"/>
</dbReference>
<feature type="transmembrane region" description="Helical" evidence="1">
    <location>
        <begin position="35"/>
        <end position="53"/>
    </location>
</feature>
<evidence type="ECO:0000313" key="2">
    <source>
        <dbReference type="EMBL" id="USG64284.1"/>
    </source>
</evidence>